<accession>A0AAV2K6Q4</accession>
<evidence type="ECO:0000313" key="2">
    <source>
        <dbReference type="EMBL" id="CAL1585620.1"/>
    </source>
</evidence>
<feature type="compositionally biased region" description="Basic and acidic residues" evidence="1">
    <location>
        <begin position="77"/>
        <end position="96"/>
    </location>
</feature>
<organism evidence="2 3">
    <name type="scientific">Knipowitschia caucasica</name>
    <name type="common">Caucasian dwarf goby</name>
    <name type="synonym">Pomatoschistus caucasicus</name>
    <dbReference type="NCBI Taxonomy" id="637954"/>
    <lineage>
        <taxon>Eukaryota</taxon>
        <taxon>Metazoa</taxon>
        <taxon>Chordata</taxon>
        <taxon>Craniata</taxon>
        <taxon>Vertebrata</taxon>
        <taxon>Euteleostomi</taxon>
        <taxon>Actinopterygii</taxon>
        <taxon>Neopterygii</taxon>
        <taxon>Teleostei</taxon>
        <taxon>Neoteleostei</taxon>
        <taxon>Acanthomorphata</taxon>
        <taxon>Gobiaria</taxon>
        <taxon>Gobiiformes</taxon>
        <taxon>Gobioidei</taxon>
        <taxon>Gobiidae</taxon>
        <taxon>Gobiinae</taxon>
        <taxon>Knipowitschia</taxon>
    </lineage>
</organism>
<sequence>MNGRRMAVPTNLATFIEGDNWDESEMKRRKSTTQQFGVIGINLRPNEEADGEGVSEGETGETSMPAPSSAANSPHAAAHEDRIHQREAEKDLSEHRPAAVFTSVHSDISSVFRLAAPSIRLKDAPVAGVCTEVFGDDRP</sequence>
<proteinExistence type="predicted"/>
<gene>
    <name evidence="2" type="ORF">KC01_LOCUS15827</name>
</gene>
<feature type="region of interest" description="Disordered" evidence="1">
    <location>
        <begin position="42"/>
        <end position="96"/>
    </location>
</feature>
<dbReference type="EMBL" id="OZ035839">
    <property type="protein sequence ID" value="CAL1585620.1"/>
    <property type="molecule type" value="Genomic_DNA"/>
</dbReference>
<evidence type="ECO:0000256" key="1">
    <source>
        <dbReference type="SAM" id="MobiDB-lite"/>
    </source>
</evidence>
<evidence type="ECO:0000313" key="3">
    <source>
        <dbReference type="Proteomes" id="UP001497482"/>
    </source>
</evidence>
<keyword evidence="3" id="KW-1185">Reference proteome</keyword>
<dbReference type="Proteomes" id="UP001497482">
    <property type="component" value="Chromosome 17"/>
</dbReference>
<feature type="compositionally biased region" description="Low complexity" evidence="1">
    <location>
        <begin position="60"/>
        <end position="76"/>
    </location>
</feature>
<protein>
    <submittedName>
        <fullName evidence="2">Uncharacterized protein</fullName>
    </submittedName>
</protein>
<reference evidence="2 3" key="1">
    <citation type="submission" date="2024-04" db="EMBL/GenBank/DDBJ databases">
        <authorList>
            <person name="Waldvogel A.-M."/>
            <person name="Schoenle A."/>
        </authorList>
    </citation>
    <scope>NUCLEOTIDE SEQUENCE [LARGE SCALE GENOMIC DNA]</scope>
</reference>
<feature type="compositionally biased region" description="Acidic residues" evidence="1">
    <location>
        <begin position="48"/>
        <end position="59"/>
    </location>
</feature>
<name>A0AAV2K6Q4_KNICA</name>
<dbReference type="AlphaFoldDB" id="A0AAV2K6Q4"/>